<evidence type="ECO:0000256" key="2">
    <source>
        <dbReference type="SAM" id="SignalP"/>
    </source>
</evidence>
<keyword evidence="2" id="KW-0732">Signal</keyword>
<reference evidence="3 4" key="1">
    <citation type="journal article" date="2019" name="Int. J. Syst. Evol. Microbiol.">
        <title>The Global Catalogue of Microorganisms (GCM) 10K type strain sequencing project: providing services to taxonomists for standard genome sequencing and annotation.</title>
        <authorList>
            <consortium name="The Broad Institute Genomics Platform"/>
            <consortium name="The Broad Institute Genome Sequencing Center for Infectious Disease"/>
            <person name="Wu L."/>
            <person name="Ma J."/>
        </authorList>
    </citation>
    <scope>NUCLEOTIDE SEQUENCE [LARGE SCALE GENOMIC DNA]</scope>
    <source>
        <strain evidence="3 4">JCM 10425</strain>
    </source>
</reference>
<feature type="chain" id="PRO_5045982315" evidence="2">
    <location>
        <begin position="26"/>
        <end position="49"/>
    </location>
</feature>
<comment type="caution">
    <text evidence="3">The sequence shown here is derived from an EMBL/GenBank/DDBJ whole genome shotgun (WGS) entry which is preliminary data.</text>
</comment>
<feature type="region of interest" description="Disordered" evidence="1">
    <location>
        <begin position="29"/>
        <end position="49"/>
    </location>
</feature>
<protein>
    <submittedName>
        <fullName evidence="3">Uncharacterized protein</fullName>
    </submittedName>
</protein>
<keyword evidence="4" id="KW-1185">Reference proteome</keyword>
<gene>
    <name evidence="3" type="ORF">GCM10009539_69470</name>
</gene>
<proteinExistence type="predicted"/>
<accession>A0ABN0V2K3</accession>
<dbReference type="Proteomes" id="UP001500967">
    <property type="component" value="Unassembled WGS sequence"/>
</dbReference>
<sequence length="49" mass="4430">MAAVAAAAGWLLAAGLAAGVMRVAAAPLPAPDVGGVLPPPDGAGVTGLP</sequence>
<evidence type="ECO:0000313" key="4">
    <source>
        <dbReference type="Proteomes" id="UP001500967"/>
    </source>
</evidence>
<evidence type="ECO:0000313" key="3">
    <source>
        <dbReference type="EMBL" id="GAA0272203.1"/>
    </source>
</evidence>
<evidence type="ECO:0000256" key="1">
    <source>
        <dbReference type="SAM" id="MobiDB-lite"/>
    </source>
</evidence>
<organism evidence="3 4">
    <name type="scientific">Cryptosporangium japonicum</name>
    <dbReference type="NCBI Taxonomy" id="80872"/>
    <lineage>
        <taxon>Bacteria</taxon>
        <taxon>Bacillati</taxon>
        <taxon>Actinomycetota</taxon>
        <taxon>Actinomycetes</taxon>
        <taxon>Cryptosporangiales</taxon>
        <taxon>Cryptosporangiaceae</taxon>
        <taxon>Cryptosporangium</taxon>
    </lineage>
</organism>
<feature type="signal peptide" evidence="2">
    <location>
        <begin position="1"/>
        <end position="25"/>
    </location>
</feature>
<dbReference type="EMBL" id="BAAAGX010000032">
    <property type="protein sequence ID" value="GAA0272203.1"/>
    <property type="molecule type" value="Genomic_DNA"/>
</dbReference>
<name>A0ABN0V2K3_9ACTN</name>